<dbReference type="PANTHER" id="PTHR21325">
    <property type="entry name" value="PHOSPHOLIPASE B, PLB1"/>
    <property type="match status" value="1"/>
</dbReference>
<proteinExistence type="predicted"/>
<dbReference type="GO" id="GO:0006644">
    <property type="term" value="P:phospholipid metabolic process"/>
    <property type="evidence" value="ECO:0007669"/>
    <property type="project" value="TreeGrafter"/>
</dbReference>
<reference evidence="2" key="1">
    <citation type="submission" date="2014-11" db="EMBL/GenBank/DDBJ databases">
        <authorList>
            <person name="Otto D Thomas"/>
            <person name="Naeem Raeece"/>
        </authorList>
    </citation>
    <scope>NUCLEOTIDE SEQUENCE</scope>
</reference>
<dbReference type="Pfam" id="PF00657">
    <property type="entry name" value="Lipase_GDSL"/>
    <property type="match status" value="1"/>
</dbReference>
<evidence type="ECO:0000256" key="1">
    <source>
        <dbReference type="SAM" id="MobiDB-lite"/>
    </source>
</evidence>
<accession>A0A0G4HHV4</accession>
<organism evidence="2">
    <name type="scientific">Chromera velia CCMP2878</name>
    <dbReference type="NCBI Taxonomy" id="1169474"/>
    <lineage>
        <taxon>Eukaryota</taxon>
        <taxon>Sar</taxon>
        <taxon>Alveolata</taxon>
        <taxon>Colpodellida</taxon>
        <taxon>Chromeraceae</taxon>
        <taxon>Chromera</taxon>
    </lineage>
</organism>
<dbReference type="PANTHER" id="PTHR21325:SF31">
    <property type="entry name" value="GH22081P-RELATED"/>
    <property type="match status" value="1"/>
</dbReference>
<gene>
    <name evidence="2" type="ORF">Cvel_27637</name>
</gene>
<feature type="region of interest" description="Disordered" evidence="1">
    <location>
        <begin position="1"/>
        <end position="25"/>
    </location>
</feature>
<dbReference type="GO" id="GO:0004620">
    <property type="term" value="F:phospholipase activity"/>
    <property type="evidence" value="ECO:0007669"/>
    <property type="project" value="InterPro"/>
</dbReference>
<dbReference type="InterPro" id="IPR036514">
    <property type="entry name" value="SGNH_hydro_sf"/>
</dbReference>
<dbReference type="EMBL" id="CDMZ01002711">
    <property type="protein sequence ID" value="CEM43544.1"/>
    <property type="molecule type" value="Genomic_DNA"/>
</dbReference>
<name>A0A0G4HHV4_9ALVE</name>
<dbReference type="InterPro" id="IPR038885">
    <property type="entry name" value="PLB1"/>
</dbReference>
<evidence type="ECO:0000313" key="2">
    <source>
        <dbReference type="EMBL" id="CEM43544.1"/>
    </source>
</evidence>
<protein>
    <submittedName>
        <fullName evidence="2">Uncharacterized protein</fullName>
    </submittedName>
</protein>
<dbReference type="InterPro" id="IPR001087">
    <property type="entry name" value="GDSL"/>
</dbReference>
<dbReference type="SUPFAM" id="SSF52266">
    <property type="entry name" value="SGNH hydrolase"/>
    <property type="match status" value="1"/>
</dbReference>
<dbReference type="Gene3D" id="3.40.50.1110">
    <property type="entry name" value="SGNH hydrolase"/>
    <property type="match status" value="1"/>
</dbReference>
<feature type="compositionally biased region" description="Basic and acidic residues" evidence="1">
    <location>
        <begin position="11"/>
        <end position="21"/>
    </location>
</feature>
<dbReference type="AlphaFoldDB" id="A0A0G4HHV4"/>
<sequence length="364" mass="41590">MPIDDGPWPDHFPDSHAHEHCPPTAANHVPRNVRDLHPSDISAFISLGDSVTAGFGMSKLQEHRGRSFTAGGDKNVTTVSNIIKHYSPRLSGQSRGSHFVEICFGYICPSSHQPEFDRLNSAQTGAMVNNLEEQVNYLIEQSKKPEYREALKGWKIINILIGFNDLCFSCILKGTSPEDYKQYLTDVLMRLRKAFPKSLINLVELFRVSQVYSLSRKSSFCKNIHRIFPVECVCAFLPRSFGDKFRDGMDKTVIRYNRVLREVAAEFQEEDDFAVNVNPALQKMDLDVFDTSFLSHLDCFHPSTMAYQYMAVYVWNAMISREAHESEFDPNVEILCADENTRFLVDTLEQPYTFNHQVSPSRVQ</sequence>
<dbReference type="VEuPathDB" id="CryptoDB:Cvel_27637"/>
<dbReference type="PhylomeDB" id="A0A0G4HHV4"/>